<evidence type="ECO:0000256" key="2">
    <source>
        <dbReference type="ARBA" id="ARBA00022630"/>
    </source>
</evidence>
<dbReference type="InterPro" id="IPR012675">
    <property type="entry name" value="Beta-grasp_dom_sf"/>
</dbReference>
<dbReference type="InterPro" id="IPR008333">
    <property type="entry name" value="Cbr1-like_FAD-bd_dom"/>
</dbReference>
<dbReference type="Pfam" id="PF00175">
    <property type="entry name" value="NAD_binding_1"/>
    <property type="match status" value="1"/>
</dbReference>
<dbReference type="SUPFAM" id="SSF54292">
    <property type="entry name" value="2Fe-2S ferredoxin-like"/>
    <property type="match status" value="1"/>
</dbReference>
<dbReference type="InterPro" id="IPR001433">
    <property type="entry name" value="OxRdtase_FAD/NAD-bd"/>
</dbReference>
<dbReference type="InterPro" id="IPR006058">
    <property type="entry name" value="2Fe2S_fd_BS"/>
</dbReference>
<evidence type="ECO:0000256" key="6">
    <source>
        <dbReference type="ARBA" id="ARBA00023002"/>
    </source>
</evidence>
<dbReference type="Gene3D" id="2.40.30.10">
    <property type="entry name" value="Translation factors"/>
    <property type="match status" value="1"/>
</dbReference>
<comment type="similarity">
    <text evidence="9">In the N-terminal section; belongs to the FAD-binding oxidoreductase type 6 family.</text>
</comment>
<evidence type="ECO:0000256" key="7">
    <source>
        <dbReference type="ARBA" id="ARBA00023004"/>
    </source>
</evidence>
<dbReference type="Pfam" id="PF00970">
    <property type="entry name" value="FAD_binding_6"/>
    <property type="match status" value="1"/>
</dbReference>
<dbReference type="Gene3D" id="3.40.50.80">
    <property type="entry name" value="Nucleotide-binding domain of ferredoxin-NADP reductase (FNR) module"/>
    <property type="match status" value="1"/>
</dbReference>
<keyword evidence="6" id="KW-0560">Oxidoreductase</keyword>
<evidence type="ECO:0000313" key="13">
    <source>
        <dbReference type="Proteomes" id="UP001500171"/>
    </source>
</evidence>
<feature type="domain" description="FAD-binding FR-type" evidence="11">
    <location>
        <begin position="3"/>
        <end position="105"/>
    </location>
</feature>
<dbReference type="PROSITE" id="PS51384">
    <property type="entry name" value="FAD_FR"/>
    <property type="match status" value="1"/>
</dbReference>
<evidence type="ECO:0000256" key="3">
    <source>
        <dbReference type="ARBA" id="ARBA00022714"/>
    </source>
</evidence>
<dbReference type="InterPro" id="IPR036010">
    <property type="entry name" value="2Fe-2S_ferredoxin-like_sf"/>
</dbReference>
<keyword evidence="5" id="KW-0274">FAD</keyword>
<accession>A0ABP9N897</accession>
<dbReference type="PROSITE" id="PS51085">
    <property type="entry name" value="2FE2S_FER_2"/>
    <property type="match status" value="1"/>
</dbReference>
<keyword evidence="7" id="KW-0408">Iron</keyword>
<evidence type="ECO:0000259" key="11">
    <source>
        <dbReference type="PROSITE" id="PS51384"/>
    </source>
</evidence>
<dbReference type="InterPro" id="IPR039261">
    <property type="entry name" value="FNR_nucleotide-bd"/>
</dbReference>
<dbReference type="RefSeq" id="WP_345490608.1">
    <property type="nucleotide sequence ID" value="NZ_BAABHY010000001.1"/>
</dbReference>
<evidence type="ECO:0000256" key="9">
    <source>
        <dbReference type="ARBA" id="ARBA00061434"/>
    </source>
</evidence>
<keyword evidence="8" id="KW-0411">Iron-sulfur</keyword>
<dbReference type="Pfam" id="PF00111">
    <property type="entry name" value="Fer2"/>
    <property type="match status" value="1"/>
</dbReference>
<evidence type="ECO:0000256" key="1">
    <source>
        <dbReference type="ARBA" id="ARBA00001974"/>
    </source>
</evidence>
<dbReference type="PANTHER" id="PTHR47354:SF6">
    <property type="entry name" value="NADH OXIDOREDUCTASE HCR"/>
    <property type="match status" value="1"/>
</dbReference>
<dbReference type="InterPro" id="IPR001041">
    <property type="entry name" value="2Fe-2S_ferredoxin-type"/>
</dbReference>
<evidence type="ECO:0000256" key="8">
    <source>
        <dbReference type="ARBA" id="ARBA00023014"/>
    </source>
</evidence>
<sequence length="341" mass="38564">MSFKTTSLVLIKRHAETEDTESFYFQTKEASPLNFKPGQFILLSVTINNTTQVRAYSISSQPNNQIIQLTIKRVNNGLVSNWLIDHLQPNQEVLVQDIAGEFNIIDRPYRQKILFISAGCGITPVFSMANYLLNHQSDIEIDFLHCAKDEDNIIYDAKLPQLAELNTQFHYHLRLKKRISTQALDCSSVGRVTPEFLSANYNRIQQYTIFLCGSQRFMQDITQSLNTLGFDMAHFYHESFHVESTNATHINSHPSVTVSIPSFDFEQTVPYDENLLHILESGQLPIIGACRAGVCGSCKCKIEHGEVESTSTATLTPQEIEQGYRLACSSKVKTDVRVSLF</sequence>
<feature type="domain" description="2Fe-2S ferredoxin-type" evidence="10">
    <location>
        <begin position="254"/>
        <end position="341"/>
    </location>
</feature>
<evidence type="ECO:0000313" key="12">
    <source>
        <dbReference type="EMBL" id="GAA5110819.1"/>
    </source>
</evidence>
<dbReference type="PANTHER" id="PTHR47354">
    <property type="entry name" value="NADH OXIDOREDUCTASE HCR"/>
    <property type="match status" value="1"/>
</dbReference>
<gene>
    <name evidence="12" type="ORF">GCM10023211_15580</name>
</gene>
<keyword evidence="2" id="KW-0285">Flavoprotein</keyword>
<dbReference type="Gene3D" id="3.10.20.30">
    <property type="match status" value="1"/>
</dbReference>
<protein>
    <submittedName>
        <fullName evidence="12">Hybrid-cluster NAD(P)-dependent oxidoreductase</fullName>
    </submittedName>
</protein>
<proteinExistence type="inferred from homology"/>
<organism evidence="12 13">
    <name type="scientific">Orbus sasakiae</name>
    <dbReference type="NCBI Taxonomy" id="1078475"/>
    <lineage>
        <taxon>Bacteria</taxon>
        <taxon>Pseudomonadati</taxon>
        <taxon>Pseudomonadota</taxon>
        <taxon>Gammaproteobacteria</taxon>
        <taxon>Orbales</taxon>
        <taxon>Orbaceae</taxon>
        <taxon>Orbus</taxon>
    </lineage>
</organism>
<evidence type="ECO:0000256" key="5">
    <source>
        <dbReference type="ARBA" id="ARBA00022827"/>
    </source>
</evidence>
<dbReference type="EMBL" id="BAABHY010000001">
    <property type="protein sequence ID" value="GAA5110819.1"/>
    <property type="molecule type" value="Genomic_DNA"/>
</dbReference>
<dbReference type="InterPro" id="IPR017927">
    <property type="entry name" value="FAD-bd_FR_type"/>
</dbReference>
<dbReference type="InterPro" id="IPR017938">
    <property type="entry name" value="Riboflavin_synthase-like_b-brl"/>
</dbReference>
<keyword evidence="3" id="KW-0001">2Fe-2S</keyword>
<dbReference type="Proteomes" id="UP001500171">
    <property type="component" value="Unassembled WGS sequence"/>
</dbReference>
<evidence type="ECO:0000256" key="4">
    <source>
        <dbReference type="ARBA" id="ARBA00022723"/>
    </source>
</evidence>
<dbReference type="CDD" id="cd00207">
    <property type="entry name" value="fer2"/>
    <property type="match status" value="1"/>
</dbReference>
<dbReference type="SUPFAM" id="SSF63380">
    <property type="entry name" value="Riboflavin synthase domain-like"/>
    <property type="match status" value="1"/>
</dbReference>
<comment type="caution">
    <text evidence="12">The sequence shown here is derived from an EMBL/GenBank/DDBJ whole genome shotgun (WGS) entry which is preliminary data.</text>
</comment>
<keyword evidence="4" id="KW-0479">Metal-binding</keyword>
<name>A0ABP9N897_9GAMM</name>
<comment type="cofactor">
    <cofactor evidence="1">
        <name>FAD</name>
        <dbReference type="ChEBI" id="CHEBI:57692"/>
    </cofactor>
</comment>
<dbReference type="SUPFAM" id="SSF52343">
    <property type="entry name" value="Ferredoxin reductase-like, C-terminal NADP-linked domain"/>
    <property type="match status" value="1"/>
</dbReference>
<evidence type="ECO:0000259" key="10">
    <source>
        <dbReference type="PROSITE" id="PS51085"/>
    </source>
</evidence>
<dbReference type="InterPro" id="IPR050415">
    <property type="entry name" value="MRET"/>
</dbReference>
<reference evidence="13" key="1">
    <citation type="journal article" date="2019" name="Int. J. Syst. Evol. Microbiol.">
        <title>The Global Catalogue of Microorganisms (GCM) 10K type strain sequencing project: providing services to taxonomists for standard genome sequencing and annotation.</title>
        <authorList>
            <consortium name="The Broad Institute Genomics Platform"/>
            <consortium name="The Broad Institute Genome Sequencing Center for Infectious Disease"/>
            <person name="Wu L."/>
            <person name="Ma J."/>
        </authorList>
    </citation>
    <scope>NUCLEOTIDE SEQUENCE [LARGE SCALE GENOMIC DNA]</scope>
    <source>
        <strain evidence="13">JCM 18050</strain>
    </source>
</reference>
<dbReference type="PROSITE" id="PS00197">
    <property type="entry name" value="2FE2S_FER_1"/>
    <property type="match status" value="1"/>
</dbReference>
<keyword evidence="13" id="KW-1185">Reference proteome</keyword>